<dbReference type="EMBL" id="JAINVB010000002">
    <property type="protein sequence ID" value="MCK0088926.1"/>
    <property type="molecule type" value="Genomic_DNA"/>
</dbReference>
<dbReference type="SUPFAM" id="SSF48008">
    <property type="entry name" value="GntR ligand-binding domain-like"/>
    <property type="match status" value="1"/>
</dbReference>
<proteinExistence type="predicted"/>
<dbReference type="GeneID" id="57968206"/>
<organism evidence="6 7">
    <name type="scientific">Clostridium symbiosum</name>
    <name type="common">Bacteroides symbiosus</name>
    <dbReference type="NCBI Taxonomy" id="1512"/>
    <lineage>
        <taxon>Bacteria</taxon>
        <taxon>Bacillati</taxon>
        <taxon>Bacillota</taxon>
        <taxon>Clostridia</taxon>
        <taxon>Lachnospirales</taxon>
        <taxon>Lachnospiraceae</taxon>
        <taxon>Otoolea</taxon>
    </lineage>
</organism>
<dbReference type="Pfam" id="PF00392">
    <property type="entry name" value="GntR"/>
    <property type="match status" value="1"/>
</dbReference>
<dbReference type="GO" id="GO:0003677">
    <property type="term" value="F:DNA binding"/>
    <property type="evidence" value="ECO:0007669"/>
    <property type="project" value="UniProtKB-KW"/>
</dbReference>
<sequence length="233" mass="26695">MGEIMLINELPTVGKMPLSEKVYRILVQSIVDGELPPGTKLQEKHVAKQMEVSATPVREAFKKLAGDGFIEIVPYCGAIVKELDEEEIREAYQCRIALEKMALEEAIDRFDDNALKQLFDIIEKEKETEGIMEVSRINKSFHDVIYLTADNTMLCRLLDMLNTVIARDMKYSASDEKRRNEIYHEHVAIAQAIRDHRLEQAQQAMVTHIRNGQKYIESCRSSRNEETPSPDTP</sequence>
<gene>
    <name evidence="5" type="ORF">K5I21_24285</name>
    <name evidence="6" type="ORF">PM006_21030</name>
</gene>
<dbReference type="InterPro" id="IPR036390">
    <property type="entry name" value="WH_DNA-bd_sf"/>
</dbReference>
<dbReference type="SUPFAM" id="SSF46785">
    <property type="entry name" value="Winged helix' DNA-binding domain"/>
    <property type="match status" value="1"/>
</dbReference>
<dbReference type="Gene3D" id="1.10.10.10">
    <property type="entry name" value="Winged helix-like DNA-binding domain superfamily/Winged helix DNA-binding domain"/>
    <property type="match status" value="1"/>
</dbReference>
<dbReference type="EMBL" id="JAQLGM010000086">
    <property type="protein sequence ID" value="MDB2002692.1"/>
    <property type="molecule type" value="Genomic_DNA"/>
</dbReference>
<keyword evidence="2" id="KW-0238">DNA-binding</keyword>
<protein>
    <submittedName>
        <fullName evidence="6">GntR family transcriptional regulator</fullName>
    </submittedName>
</protein>
<dbReference type="InterPro" id="IPR008920">
    <property type="entry name" value="TF_FadR/GntR_C"/>
</dbReference>
<feature type="domain" description="HTH gntR-type" evidence="4">
    <location>
        <begin position="16"/>
        <end position="83"/>
    </location>
</feature>
<accession>A0AAW6AYY7</accession>
<dbReference type="Proteomes" id="UP001300871">
    <property type="component" value="Unassembled WGS sequence"/>
</dbReference>
<reference evidence="5" key="1">
    <citation type="journal article" date="2022" name="Cell Host Microbe">
        <title>Colonization of the live biotherapeutic product VE303 and modulation of the microbiota and metabolites in healthy volunteers.</title>
        <authorList>
            <person name="Dsouza M."/>
            <person name="Menon R."/>
            <person name="Crossette E."/>
            <person name="Bhattarai S.K."/>
            <person name="Schneider J."/>
            <person name="Kim Y.G."/>
            <person name="Reddy S."/>
            <person name="Caballero S."/>
            <person name="Felix C."/>
            <person name="Cornacchione L."/>
            <person name="Hendrickson J."/>
            <person name="Watson A.R."/>
            <person name="Minot S.S."/>
            <person name="Greenfield N."/>
            <person name="Schopf L."/>
            <person name="Szabady R."/>
            <person name="Patarroyo J."/>
            <person name="Smith W."/>
            <person name="Harrison P."/>
            <person name="Kuijper E.J."/>
            <person name="Kelly C.P."/>
            <person name="Olle B."/>
            <person name="Bobilev D."/>
            <person name="Silber J.L."/>
            <person name="Bucci V."/>
            <person name="Roberts B."/>
            <person name="Faith J."/>
            <person name="Norman J.M."/>
        </authorList>
    </citation>
    <scope>NUCLEOTIDE SEQUENCE</scope>
    <source>
        <strain evidence="5">VE303-04</strain>
    </source>
</reference>
<dbReference type="AlphaFoldDB" id="A0AAW6AYY7"/>
<comment type="caution">
    <text evidence="6">The sequence shown here is derived from an EMBL/GenBank/DDBJ whole genome shotgun (WGS) entry which is preliminary data.</text>
</comment>
<evidence type="ECO:0000313" key="7">
    <source>
        <dbReference type="Proteomes" id="UP001300871"/>
    </source>
</evidence>
<evidence type="ECO:0000313" key="5">
    <source>
        <dbReference type="EMBL" id="MCK0088926.1"/>
    </source>
</evidence>
<evidence type="ECO:0000313" key="6">
    <source>
        <dbReference type="EMBL" id="MDB2002692.1"/>
    </source>
</evidence>
<keyword evidence="1" id="KW-0805">Transcription regulation</keyword>
<evidence type="ECO:0000256" key="3">
    <source>
        <dbReference type="ARBA" id="ARBA00023163"/>
    </source>
</evidence>
<dbReference type="InterPro" id="IPR036388">
    <property type="entry name" value="WH-like_DNA-bd_sf"/>
</dbReference>
<evidence type="ECO:0000259" key="4">
    <source>
        <dbReference type="PROSITE" id="PS50949"/>
    </source>
</evidence>
<dbReference type="PANTHER" id="PTHR43537:SF24">
    <property type="entry name" value="GLUCONATE OPERON TRANSCRIPTIONAL REPRESSOR"/>
    <property type="match status" value="1"/>
</dbReference>
<dbReference type="CDD" id="cd07377">
    <property type="entry name" value="WHTH_GntR"/>
    <property type="match status" value="1"/>
</dbReference>
<dbReference type="PANTHER" id="PTHR43537">
    <property type="entry name" value="TRANSCRIPTIONAL REGULATOR, GNTR FAMILY"/>
    <property type="match status" value="1"/>
</dbReference>
<name>A0AAW6AYY7_CLOSY</name>
<dbReference type="PROSITE" id="PS50949">
    <property type="entry name" value="HTH_GNTR"/>
    <property type="match status" value="1"/>
</dbReference>
<dbReference type="InterPro" id="IPR011711">
    <property type="entry name" value="GntR_C"/>
</dbReference>
<reference evidence="6" key="2">
    <citation type="submission" date="2023-01" db="EMBL/GenBank/DDBJ databases">
        <title>Human gut microbiome strain richness.</title>
        <authorList>
            <person name="Chen-Liaw A."/>
        </authorList>
    </citation>
    <scope>NUCLEOTIDE SEQUENCE</scope>
    <source>
        <strain evidence="6">B1_m1001713B170214d0_201011</strain>
    </source>
</reference>
<dbReference type="InterPro" id="IPR000524">
    <property type="entry name" value="Tscrpt_reg_HTH_GntR"/>
</dbReference>
<dbReference type="RefSeq" id="WP_021642755.1">
    <property type="nucleotide sequence ID" value="NZ_BAABZD010000012.1"/>
</dbReference>
<evidence type="ECO:0000256" key="1">
    <source>
        <dbReference type="ARBA" id="ARBA00023015"/>
    </source>
</evidence>
<dbReference type="Gene3D" id="1.20.120.530">
    <property type="entry name" value="GntR ligand-binding domain-like"/>
    <property type="match status" value="1"/>
</dbReference>
<dbReference type="SMART" id="SM00895">
    <property type="entry name" value="FCD"/>
    <property type="match status" value="1"/>
</dbReference>
<dbReference type="Pfam" id="PF07729">
    <property type="entry name" value="FCD"/>
    <property type="match status" value="1"/>
</dbReference>
<dbReference type="Proteomes" id="UP001203136">
    <property type="component" value="Unassembled WGS sequence"/>
</dbReference>
<evidence type="ECO:0000256" key="2">
    <source>
        <dbReference type="ARBA" id="ARBA00023125"/>
    </source>
</evidence>
<keyword evidence="3" id="KW-0804">Transcription</keyword>
<dbReference type="GO" id="GO:0003700">
    <property type="term" value="F:DNA-binding transcription factor activity"/>
    <property type="evidence" value="ECO:0007669"/>
    <property type="project" value="InterPro"/>
</dbReference>
<dbReference type="SMART" id="SM00345">
    <property type="entry name" value="HTH_GNTR"/>
    <property type="match status" value="1"/>
</dbReference>